<keyword evidence="6 9" id="KW-0067">ATP-binding</keyword>
<dbReference type="PROSITE" id="PS00211">
    <property type="entry name" value="ABC_TRANSPORTER_1"/>
    <property type="match status" value="2"/>
</dbReference>
<accession>A0A7W3Z8Z2</accession>
<dbReference type="GO" id="GO:0005524">
    <property type="term" value="F:ATP binding"/>
    <property type="evidence" value="ECO:0007669"/>
    <property type="project" value="UniProtKB-KW"/>
</dbReference>
<feature type="domain" description="ABC transporter" evidence="8">
    <location>
        <begin position="5"/>
        <end position="256"/>
    </location>
</feature>
<keyword evidence="10" id="KW-1185">Reference proteome</keyword>
<dbReference type="RefSeq" id="WP_182889227.1">
    <property type="nucleotide sequence ID" value="NZ_JACGZW010000001.1"/>
</dbReference>
<gene>
    <name evidence="9" type="ORF">H4281_02555</name>
</gene>
<reference evidence="9 10" key="1">
    <citation type="submission" date="2020-08" db="EMBL/GenBank/DDBJ databases">
        <title>Amycolatopsis sp. nov. DR6-1 isolated from Dendrobium heterocarpum.</title>
        <authorList>
            <person name="Tedsree N."/>
            <person name="Kuncharoen N."/>
            <person name="Likhitwitayawuid K."/>
            <person name="Tanasupawat S."/>
        </authorList>
    </citation>
    <scope>NUCLEOTIDE SEQUENCE [LARGE SCALE GENOMIC DNA]</scope>
    <source>
        <strain evidence="9 10">DR6-1</strain>
    </source>
</reference>
<protein>
    <submittedName>
        <fullName evidence="9">ABC transporter ATP-binding protein</fullName>
    </submittedName>
</protein>
<name>A0A7W3Z8Z2_9PSEU</name>
<keyword evidence="4" id="KW-1003">Cell membrane</keyword>
<evidence type="ECO:0000256" key="6">
    <source>
        <dbReference type="ARBA" id="ARBA00022840"/>
    </source>
</evidence>
<dbReference type="Pfam" id="PF08352">
    <property type="entry name" value="oligo_HPY"/>
    <property type="match status" value="1"/>
</dbReference>
<dbReference type="InterPro" id="IPR003439">
    <property type="entry name" value="ABC_transporter-like_ATP-bd"/>
</dbReference>
<dbReference type="InterPro" id="IPR027417">
    <property type="entry name" value="P-loop_NTPase"/>
</dbReference>
<organism evidence="9 10">
    <name type="scientific">Amycolatopsis dendrobii</name>
    <dbReference type="NCBI Taxonomy" id="2760662"/>
    <lineage>
        <taxon>Bacteria</taxon>
        <taxon>Bacillati</taxon>
        <taxon>Actinomycetota</taxon>
        <taxon>Actinomycetes</taxon>
        <taxon>Pseudonocardiales</taxon>
        <taxon>Pseudonocardiaceae</taxon>
        <taxon>Amycolatopsis</taxon>
    </lineage>
</organism>
<dbReference type="Pfam" id="PF00005">
    <property type="entry name" value="ABC_tran"/>
    <property type="match status" value="2"/>
</dbReference>
<dbReference type="SMART" id="SM00382">
    <property type="entry name" value="AAA"/>
    <property type="match status" value="2"/>
</dbReference>
<dbReference type="InterPro" id="IPR003593">
    <property type="entry name" value="AAA+_ATPase"/>
</dbReference>
<sequence length="551" mass="59039">MTALLELKNLGVTYRTGGGDVPAVRGVDLRLDAGGTLGVAGESGSGKSTVAMSVLRLLPRSAKITGEVLLEGEDVNEMRWGRLRAVRWAEASVVFQGAMHALNPVRRVGEQIAEPIRLHAPEGKTPSEAQVRARVTELLEQVDLPRSRAGAYPHELSGGQKQRVMIAMALACEPRLVIADEPTTALDVIVQAQVLSVLSKLVAERGIGLVMISHDLSVLAATCERIAVMYDGELVEERPSAELMSSPRHEHSKALAAAFPTVGDPVSRYAPATATPLPPEPEERAGSEEDAPLLAAENLHVTFRDRKGKRIHAVDGVHLEVRRDEIVALVGQSGSGKTTLARTLLGLQKPDSGTVRYAGKPVPSGGAGLRAYRREVQLVLQDPTSALNPAHTVYEAVAEGPRIHGLPNERDIVLSALESAELRPPEKYLGRLPHELSGGQRQRVVIAGALALEPSLLLADEPVASLDASVRGEILALLLRLRRRLGLSALVITHDLGLAWNIADRVAVMFRGELVETGTVEQVLLDPRHEYTKSLLAALPGGTAQRTAADR</sequence>
<keyword evidence="3" id="KW-0813">Transport</keyword>
<evidence type="ECO:0000256" key="4">
    <source>
        <dbReference type="ARBA" id="ARBA00022475"/>
    </source>
</evidence>
<evidence type="ECO:0000313" key="9">
    <source>
        <dbReference type="EMBL" id="MBB1152008.1"/>
    </source>
</evidence>
<comment type="caution">
    <text evidence="9">The sequence shown here is derived from an EMBL/GenBank/DDBJ whole genome shotgun (WGS) entry which is preliminary data.</text>
</comment>
<evidence type="ECO:0000256" key="1">
    <source>
        <dbReference type="ARBA" id="ARBA00004202"/>
    </source>
</evidence>
<dbReference type="PROSITE" id="PS50893">
    <property type="entry name" value="ABC_TRANSPORTER_2"/>
    <property type="match status" value="2"/>
</dbReference>
<dbReference type="SUPFAM" id="SSF52540">
    <property type="entry name" value="P-loop containing nucleoside triphosphate hydrolases"/>
    <property type="match status" value="2"/>
</dbReference>
<dbReference type="GO" id="GO:0015833">
    <property type="term" value="P:peptide transport"/>
    <property type="evidence" value="ECO:0007669"/>
    <property type="project" value="InterPro"/>
</dbReference>
<evidence type="ECO:0000256" key="5">
    <source>
        <dbReference type="ARBA" id="ARBA00022741"/>
    </source>
</evidence>
<dbReference type="PANTHER" id="PTHR43297:SF2">
    <property type="entry name" value="DIPEPTIDE TRANSPORT ATP-BINDING PROTEIN DPPD"/>
    <property type="match status" value="1"/>
</dbReference>
<comment type="similarity">
    <text evidence="2">Belongs to the ABC transporter superfamily.</text>
</comment>
<dbReference type="InterPro" id="IPR017871">
    <property type="entry name" value="ABC_transporter-like_CS"/>
</dbReference>
<evidence type="ECO:0000256" key="3">
    <source>
        <dbReference type="ARBA" id="ARBA00022448"/>
    </source>
</evidence>
<feature type="domain" description="ABC transporter" evidence="8">
    <location>
        <begin position="294"/>
        <end position="536"/>
    </location>
</feature>
<dbReference type="AlphaFoldDB" id="A0A7W3Z8Z2"/>
<dbReference type="CDD" id="cd03257">
    <property type="entry name" value="ABC_NikE_OppD_transporters"/>
    <property type="match status" value="2"/>
</dbReference>
<comment type="subcellular location">
    <subcellularLocation>
        <location evidence="1">Cell membrane</location>
        <topology evidence="1">Peripheral membrane protein</topology>
    </subcellularLocation>
</comment>
<dbReference type="GO" id="GO:0005886">
    <property type="term" value="C:plasma membrane"/>
    <property type="evidence" value="ECO:0007669"/>
    <property type="project" value="UniProtKB-SubCell"/>
</dbReference>
<dbReference type="NCBIfam" id="NF007739">
    <property type="entry name" value="PRK10419.1"/>
    <property type="match status" value="2"/>
</dbReference>
<keyword evidence="5" id="KW-0547">Nucleotide-binding</keyword>
<proteinExistence type="inferred from homology"/>
<evidence type="ECO:0000256" key="2">
    <source>
        <dbReference type="ARBA" id="ARBA00005417"/>
    </source>
</evidence>
<dbReference type="EMBL" id="JACGZW010000001">
    <property type="protein sequence ID" value="MBB1152008.1"/>
    <property type="molecule type" value="Genomic_DNA"/>
</dbReference>
<dbReference type="GO" id="GO:0016887">
    <property type="term" value="F:ATP hydrolysis activity"/>
    <property type="evidence" value="ECO:0007669"/>
    <property type="project" value="InterPro"/>
</dbReference>
<keyword evidence="7" id="KW-0472">Membrane</keyword>
<dbReference type="InterPro" id="IPR050388">
    <property type="entry name" value="ABC_Ni/Peptide_Import"/>
</dbReference>
<evidence type="ECO:0000256" key="7">
    <source>
        <dbReference type="ARBA" id="ARBA00023136"/>
    </source>
</evidence>
<dbReference type="Proteomes" id="UP000526734">
    <property type="component" value="Unassembled WGS sequence"/>
</dbReference>
<evidence type="ECO:0000259" key="8">
    <source>
        <dbReference type="PROSITE" id="PS50893"/>
    </source>
</evidence>
<evidence type="ECO:0000313" key="10">
    <source>
        <dbReference type="Proteomes" id="UP000526734"/>
    </source>
</evidence>
<dbReference type="PANTHER" id="PTHR43297">
    <property type="entry name" value="OLIGOPEPTIDE TRANSPORT ATP-BINDING PROTEIN APPD"/>
    <property type="match status" value="1"/>
</dbReference>
<dbReference type="Gene3D" id="3.40.50.300">
    <property type="entry name" value="P-loop containing nucleotide triphosphate hydrolases"/>
    <property type="match status" value="2"/>
</dbReference>
<dbReference type="InterPro" id="IPR013563">
    <property type="entry name" value="Oligopep_ABC_C"/>
</dbReference>